<dbReference type="SUPFAM" id="SSF52025">
    <property type="entry name" value="PA domain"/>
    <property type="match status" value="1"/>
</dbReference>
<comment type="caution">
    <text evidence="12">The sequence shown here is derived from an EMBL/GenBank/DDBJ whole genome shotgun (WGS) entry which is preliminary data.</text>
</comment>
<keyword evidence="5 9" id="KW-0732">Signal</keyword>
<dbReference type="Gene3D" id="3.50.30.30">
    <property type="match status" value="1"/>
</dbReference>
<feature type="chain" id="PRO_5034142564" evidence="9">
    <location>
        <begin position="34"/>
        <end position="537"/>
    </location>
</feature>
<dbReference type="GO" id="GO:0008235">
    <property type="term" value="F:metalloexopeptidase activity"/>
    <property type="evidence" value="ECO:0007669"/>
    <property type="project" value="InterPro"/>
</dbReference>
<dbReference type="Gene3D" id="3.40.630.10">
    <property type="entry name" value="Zn peptidases"/>
    <property type="match status" value="2"/>
</dbReference>
<dbReference type="InterPro" id="IPR046450">
    <property type="entry name" value="PA_dom_sf"/>
</dbReference>
<evidence type="ECO:0000256" key="7">
    <source>
        <dbReference type="ARBA" id="ARBA00022833"/>
    </source>
</evidence>
<dbReference type="Pfam" id="PF02225">
    <property type="entry name" value="PA"/>
    <property type="match status" value="1"/>
</dbReference>
<feature type="signal peptide" evidence="9">
    <location>
        <begin position="1"/>
        <end position="33"/>
    </location>
</feature>
<dbReference type="CDD" id="cd03876">
    <property type="entry name" value="M28_SGAP_like"/>
    <property type="match status" value="1"/>
</dbReference>
<dbReference type="GO" id="GO:0046872">
    <property type="term" value="F:metal ion binding"/>
    <property type="evidence" value="ECO:0007669"/>
    <property type="project" value="UniProtKB-KW"/>
</dbReference>
<evidence type="ECO:0000256" key="2">
    <source>
        <dbReference type="ARBA" id="ARBA00022438"/>
    </source>
</evidence>
<evidence type="ECO:0000259" key="10">
    <source>
        <dbReference type="Pfam" id="PF02225"/>
    </source>
</evidence>
<dbReference type="RefSeq" id="WP_035947649.1">
    <property type="nucleotide sequence ID" value="NZ_BMEA01000004.1"/>
</dbReference>
<dbReference type="InterPro" id="IPR006311">
    <property type="entry name" value="TAT_signal"/>
</dbReference>
<keyword evidence="7" id="KW-0862">Zinc</keyword>
<gene>
    <name evidence="12" type="primary">lap</name>
    <name evidence="12" type="ORF">GCM10011314_31320</name>
</gene>
<reference evidence="12" key="1">
    <citation type="journal article" date="2014" name="Int. J. Syst. Evol. Microbiol.">
        <title>Complete genome sequence of Corynebacterium casei LMG S-19264T (=DSM 44701T), isolated from a smear-ripened cheese.</title>
        <authorList>
            <consortium name="US DOE Joint Genome Institute (JGI-PGF)"/>
            <person name="Walter F."/>
            <person name="Albersmeier A."/>
            <person name="Kalinowski J."/>
            <person name="Ruckert C."/>
        </authorList>
    </citation>
    <scope>NUCLEOTIDE SEQUENCE</scope>
    <source>
        <strain evidence="12">CGMCC 1.10749</strain>
    </source>
</reference>
<dbReference type="InterPro" id="IPR045175">
    <property type="entry name" value="M28_fam"/>
</dbReference>
<evidence type="ECO:0000256" key="8">
    <source>
        <dbReference type="SAM" id="MobiDB-lite"/>
    </source>
</evidence>
<feature type="domain" description="PA" evidence="10">
    <location>
        <begin position="160"/>
        <end position="240"/>
    </location>
</feature>
<sequence>MIRQDLTRALWLRIGAAAGGTALVLAASAPAGADPANNTSAKLRKAVTSAGVMEHLQNLQGIADANGGTRASGTPGYAASRDYVVDRLEAAGYSPTVQEFDFPFYRELAAAQMDRVAPTPKPYTVGTDFASMTYSGSGEVTAPVTNVSLSIPQTNPAGTTVSGCADAEFAGFTPGNIALIQRGTCTFGEKALNAQEAGASAVVIMNEGQPGRTDVIAGTLGAPLVTIPVLGTSYANGVELSQPGTVLHVKTSTESAIRQTWNVLAETEKGNADNIVMAGAHLDSVVAGPGINDNGSGSGALLEVAEQFAKVAPKNKVRFGWWGAEELGLLGSEHYVADLVANDPEGLADIGLYLNFDMVGSPNYVRFVYDGDNSRFPVGPSAAEGPEGSGAIEDLFHDYFASQNLPSEETPFSGRSDYGPFIAEGIPAGGLFTGAEGVKTAQQAAVFGGQAGVAYDVCYHQACDTIANVNTKAIDENSDAMAHAVVTYAMSTAAVNGGKGRPASPPGQHVDGKPVGAGTTSGGGLHDDHDHDGGDLS</sequence>
<keyword evidence="6" id="KW-0378">Hydrolase</keyword>
<evidence type="ECO:0000256" key="1">
    <source>
        <dbReference type="ARBA" id="ARBA00005957"/>
    </source>
</evidence>
<accession>A0A8H9FWV8</accession>
<dbReference type="GO" id="GO:0004177">
    <property type="term" value="F:aminopeptidase activity"/>
    <property type="evidence" value="ECO:0007669"/>
    <property type="project" value="UniProtKB-KW"/>
</dbReference>
<dbReference type="PANTHER" id="PTHR12147:SF26">
    <property type="entry name" value="PEPTIDASE M28 DOMAIN-CONTAINING PROTEIN"/>
    <property type="match status" value="1"/>
</dbReference>
<dbReference type="GO" id="GO:0006508">
    <property type="term" value="P:proteolysis"/>
    <property type="evidence" value="ECO:0007669"/>
    <property type="project" value="UniProtKB-KW"/>
</dbReference>
<evidence type="ECO:0000256" key="5">
    <source>
        <dbReference type="ARBA" id="ARBA00022729"/>
    </source>
</evidence>
<keyword evidence="2 12" id="KW-0031">Aminopeptidase</keyword>
<dbReference type="EMBL" id="BMEA01000004">
    <property type="protein sequence ID" value="GGB89217.1"/>
    <property type="molecule type" value="Genomic_DNA"/>
</dbReference>
<protein>
    <submittedName>
        <fullName evidence="12">Aminopeptidase</fullName>
    </submittedName>
</protein>
<proteinExistence type="inferred from homology"/>
<evidence type="ECO:0000313" key="12">
    <source>
        <dbReference type="EMBL" id="GGB89217.1"/>
    </source>
</evidence>
<evidence type="ECO:0000259" key="11">
    <source>
        <dbReference type="Pfam" id="PF04389"/>
    </source>
</evidence>
<dbReference type="InterPro" id="IPR007484">
    <property type="entry name" value="Peptidase_M28"/>
</dbReference>
<evidence type="ECO:0000256" key="4">
    <source>
        <dbReference type="ARBA" id="ARBA00022723"/>
    </source>
</evidence>
<dbReference type="AlphaFoldDB" id="A0A8H9FWV8"/>
<organism evidence="12 13">
    <name type="scientific">Knoellia flava</name>
    <dbReference type="NCBI Taxonomy" id="913969"/>
    <lineage>
        <taxon>Bacteria</taxon>
        <taxon>Bacillati</taxon>
        <taxon>Actinomycetota</taxon>
        <taxon>Actinomycetes</taxon>
        <taxon>Micrococcales</taxon>
        <taxon>Intrasporangiaceae</taxon>
        <taxon>Knoellia</taxon>
    </lineage>
</organism>
<dbReference type="SUPFAM" id="SSF53187">
    <property type="entry name" value="Zn-dependent exopeptidases"/>
    <property type="match status" value="1"/>
</dbReference>
<reference evidence="12" key="2">
    <citation type="submission" date="2020-09" db="EMBL/GenBank/DDBJ databases">
        <authorList>
            <person name="Sun Q."/>
            <person name="Zhou Y."/>
        </authorList>
    </citation>
    <scope>NUCLEOTIDE SEQUENCE</scope>
    <source>
        <strain evidence="12">CGMCC 1.10749</strain>
    </source>
</reference>
<dbReference type="Proteomes" id="UP000628079">
    <property type="component" value="Unassembled WGS sequence"/>
</dbReference>
<evidence type="ECO:0000256" key="3">
    <source>
        <dbReference type="ARBA" id="ARBA00022670"/>
    </source>
</evidence>
<dbReference type="PROSITE" id="PS51318">
    <property type="entry name" value="TAT"/>
    <property type="match status" value="1"/>
</dbReference>
<feature type="region of interest" description="Disordered" evidence="8">
    <location>
        <begin position="495"/>
        <end position="537"/>
    </location>
</feature>
<feature type="domain" description="Peptidase M28" evidence="11">
    <location>
        <begin position="262"/>
        <end position="484"/>
    </location>
</feature>
<evidence type="ECO:0000313" key="13">
    <source>
        <dbReference type="Proteomes" id="UP000628079"/>
    </source>
</evidence>
<dbReference type="Pfam" id="PF04389">
    <property type="entry name" value="Peptidase_M28"/>
    <property type="match status" value="1"/>
</dbReference>
<feature type="compositionally biased region" description="Basic and acidic residues" evidence="8">
    <location>
        <begin position="525"/>
        <end position="537"/>
    </location>
</feature>
<name>A0A8H9FWV8_9MICO</name>
<dbReference type="PANTHER" id="PTHR12147">
    <property type="entry name" value="METALLOPEPTIDASE M28 FAMILY MEMBER"/>
    <property type="match status" value="1"/>
</dbReference>
<keyword evidence="3" id="KW-0645">Protease</keyword>
<dbReference type="InterPro" id="IPR003137">
    <property type="entry name" value="PA_domain"/>
</dbReference>
<comment type="similarity">
    <text evidence="1">Belongs to the peptidase M28 family. M28A subfamily.</text>
</comment>
<keyword evidence="4" id="KW-0479">Metal-binding</keyword>
<evidence type="ECO:0000256" key="9">
    <source>
        <dbReference type="SAM" id="SignalP"/>
    </source>
</evidence>
<dbReference type="InterPro" id="IPR041756">
    <property type="entry name" value="M28_SGAP-like"/>
</dbReference>
<evidence type="ECO:0000256" key="6">
    <source>
        <dbReference type="ARBA" id="ARBA00022801"/>
    </source>
</evidence>